<reference evidence="1 2" key="1">
    <citation type="journal article" date="2016" name="Nat. Commun.">
        <title>Thousands of microbial genomes shed light on interconnected biogeochemical processes in an aquifer system.</title>
        <authorList>
            <person name="Anantharaman K."/>
            <person name="Brown C.T."/>
            <person name="Hug L.A."/>
            <person name="Sharon I."/>
            <person name="Castelle C.J."/>
            <person name="Probst A.J."/>
            <person name="Thomas B.C."/>
            <person name="Singh A."/>
            <person name="Wilkins M.J."/>
            <person name="Karaoz U."/>
            <person name="Brodie E.L."/>
            <person name="Williams K.H."/>
            <person name="Hubbard S.S."/>
            <person name="Banfield J.F."/>
        </authorList>
    </citation>
    <scope>NUCLEOTIDE SEQUENCE [LARGE SCALE GENOMIC DNA]</scope>
    <source>
        <strain evidence="2">RBG_16_55_9</strain>
    </source>
</reference>
<dbReference type="EMBL" id="MFGX01000047">
    <property type="protein sequence ID" value="OGF55846.1"/>
    <property type="molecule type" value="Genomic_DNA"/>
</dbReference>
<gene>
    <name evidence="1" type="ORF">A2Z21_00600</name>
</gene>
<organism evidence="1 2">
    <name type="scientific">Fraserbacteria sp. (strain RBG_16_55_9)</name>
    <dbReference type="NCBI Taxonomy" id="1817864"/>
    <lineage>
        <taxon>Bacteria</taxon>
        <taxon>Candidatus Fraseribacteriota</taxon>
    </lineage>
</organism>
<sequence>MLNRGRIAFLVLVGLLAATLFLSGCTFWVRMTNGRVSQVALPDEEVQRFLTYMDTLSQQLFQETQRLQDEGLKQVVFEMRQAYFRLLHQMGSSQRAPANLSELQLKVQAFEIQMGRRLTTPQQVSRYQMLKVCFGQLKQELQQFYSMVERAAK</sequence>
<dbReference type="AlphaFoldDB" id="A0A1F5UXG8"/>
<protein>
    <submittedName>
        <fullName evidence="1">Uncharacterized protein</fullName>
    </submittedName>
</protein>
<evidence type="ECO:0000313" key="1">
    <source>
        <dbReference type="EMBL" id="OGF55846.1"/>
    </source>
</evidence>
<accession>A0A1F5UXG8</accession>
<name>A0A1F5UXG8_FRAXR</name>
<proteinExistence type="predicted"/>
<dbReference type="Proteomes" id="UP000179157">
    <property type="component" value="Unassembled WGS sequence"/>
</dbReference>
<comment type="caution">
    <text evidence="1">The sequence shown here is derived from an EMBL/GenBank/DDBJ whole genome shotgun (WGS) entry which is preliminary data.</text>
</comment>
<dbReference type="PROSITE" id="PS51257">
    <property type="entry name" value="PROKAR_LIPOPROTEIN"/>
    <property type="match status" value="1"/>
</dbReference>
<evidence type="ECO:0000313" key="2">
    <source>
        <dbReference type="Proteomes" id="UP000179157"/>
    </source>
</evidence>